<organism evidence="8 9">
    <name type="scientific">Octopus sinensis</name>
    <name type="common">East Asian common octopus</name>
    <dbReference type="NCBI Taxonomy" id="2607531"/>
    <lineage>
        <taxon>Eukaryota</taxon>
        <taxon>Metazoa</taxon>
        <taxon>Spiralia</taxon>
        <taxon>Lophotrochozoa</taxon>
        <taxon>Mollusca</taxon>
        <taxon>Cephalopoda</taxon>
        <taxon>Coleoidea</taxon>
        <taxon>Octopodiformes</taxon>
        <taxon>Octopoda</taxon>
        <taxon>Incirrata</taxon>
        <taxon>Octopodidae</taxon>
        <taxon>Octopus</taxon>
    </lineage>
</organism>
<evidence type="ECO:0000256" key="2">
    <source>
        <dbReference type="ARBA" id="ARBA00022670"/>
    </source>
</evidence>
<evidence type="ECO:0000256" key="6">
    <source>
        <dbReference type="ARBA" id="ARBA00034908"/>
    </source>
</evidence>
<dbReference type="GO" id="GO:0006508">
    <property type="term" value="P:proteolysis"/>
    <property type="evidence" value="ECO:0007669"/>
    <property type="project" value="UniProtKB-KW"/>
</dbReference>
<comment type="catalytic activity">
    <reaction evidence="7">
        <text>N-terminal N(alpha)-acetyl-L-cysteinyl-L-aspartyl-[protein] + H2O = N-terminal L-aspartyl-[protein] + N-acetyl-L-cysteine</text>
        <dbReference type="Rhea" id="RHEA:74579"/>
        <dbReference type="Rhea" id="RHEA-COMP:12669"/>
        <dbReference type="Rhea" id="RHEA-COMP:18395"/>
        <dbReference type="ChEBI" id="CHEBI:15377"/>
        <dbReference type="ChEBI" id="CHEBI:64720"/>
        <dbReference type="ChEBI" id="CHEBI:78236"/>
        <dbReference type="ChEBI" id="CHEBI:193599"/>
    </reaction>
    <physiologicalReaction direction="left-to-right" evidence="7">
        <dbReference type="Rhea" id="RHEA:74580"/>
    </physiologicalReaction>
</comment>
<keyword evidence="8" id="KW-1185">Reference proteome</keyword>
<dbReference type="PANTHER" id="PTHR28631:SF1">
    <property type="entry name" value="ACTIN MATURATION PROTEASE"/>
    <property type="match status" value="1"/>
</dbReference>
<name>A0A6P7T6F2_9MOLL</name>
<evidence type="ECO:0000313" key="9">
    <source>
        <dbReference type="RefSeq" id="XP_029645985.2"/>
    </source>
</evidence>
<evidence type="ECO:0000256" key="1">
    <source>
        <dbReference type="ARBA" id="ARBA00022438"/>
    </source>
</evidence>
<dbReference type="Proteomes" id="UP000515154">
    <property type="component" value="Linkage group LG15"/>
</dbReference>
<evidence type="ECO:0000313" key="8">
    <source>
        <dbReference type="Proteomes" id="UP000515154"/>
    </source>
</evidence>
<dbReference type="AlphaFoldDB" id="A0A6P7T6F2"/>
<accession>A0A6P7T6F2</accession>
<dbReference type="GO" id="GO:0004177">
    <property type="term" value="F:aminopeptidase activity"/>
    <property type="evidence" value="ECO:0007669"/>
    <property type="project" value="UniProtKB-KW"/>
</dbReference>
<keyword evidence="1" id="KW-0031">Aminopeptidase</keyword>
<evidence type="ECO:0000256" key="7">
    <source>
        <dbReference type="ARBA" id="ARBA00049041"/>
    </source>
</evidence>
<evidence type="ECO:0000256" key="4">
    <source>
        <dbReference type="ARBA" id="ARBA00034725"/>
    </source>
</evidence>
<sequence>MIKSHSSLFLPGHQGLQHPTCPPFFKTVELNLRVFQNFWDVLTKQCLAIPNGGMSDVSNGRFYFSVPPPPPPQPPPQPTDRNLRVLSQLCMQAATPMTSSRSAIMPVTTVTFPDEDSRSLGYKAYHTLINGRSCNGSDSSQPRPVCLSFGHSVEGVLQKGPQCGFAALYMGARLWKMDSFSLDRLVNIGQQKGYTIQGELFSAYFMEDLAREFCYSQVVDTAKLCLNVIWECLLQGYLILVPYDSDKNYQPCLKRGHKAHWSLLTGCFIVLKHSCKPFLQNCFEQDLDEPSLFHTDIDEDHIDPEVRKNLVNNIEEIFVYTMQGKSRRPGIWSLRDLFASNQNLIQVSPVRNNETYVIPPNGIENELCGKIVLLRPK</sequence>
<protein>
    <recommendedName>
        <fullName evidence="5">Actin maturation protease</fullName>
    </recommendedName>
    <alternativeName>
        <fullName evidence="6">Actin aminopeptidase ACTMAP</fullName>
    </alternativeName>
</protein>
<evidence type="ECO:0000256" key="5">
    <source>
        <dbReference type="ARBA" id="ARBA00034848"/>
    </source>
</evidence>
<proteinExistence type="inferred from homology"/>
<dbReference type="RefSeq" id="XP_029645985.2">
    <property type="nucleotide sequence ID" value="XM_029790125.2"/>
</dbReference>
<dbReference type="KEGG" id="osn:115219839"/>
<dbReference type="PANTHER" id="PTHR28631">
    <property type="entry name" value="UPF0692 PROTEIN C19ORF54"/>
    <property type="match status" value="1"/>
</dbReference>
<gene>
    <name evidence="9" type="primary">LOC115219839</name>
</gene>
<keyword evidence="3" id="KW-0378">Hydrolase</keyword>
<reference evidence="9" key="1">
    <citation type="submission" date="2025-08" db="UniProtKB">
        <authorList>
            <consortium name="RefSeq"/>
        </authorList>
    </citation>
    <scope>IDENTIFICATION</scope>
</reference>
<evidence type="ECO:0000256" key="3">
    <source>
        <dbReference type="ARBA" id="ARBA00022801"/>
    </source>
</evidence>
<dbReference type="InterPro" id="IPR040043">
    <property type="entry name" value="ACTMAP"/>
</dbReference>
<dbReference type="Pfam" id="PF21646">
    <property type="entry name" value="ACTMAP-like_C"/>
    <property type="match status" value="1"/>
</dbReference>
<comment type="similarity">
    <text evidence="4">Belongs to the ACTMAP family.</text>
</comment>
<keyword evidence="2" id="KW-0645">Protease</keyword>